<dbReference type="RefSeq" id="WP_145912514.1">
    <property type="nucleotide sequence ID" value="NZ_CP013251.1"/>
</dbReference>
<accession>A0A142B9Z9</accession>
<dbReference type="AlphaFoldDB" id="A0A142B9Z9"/>
<dbReference type="EMBL" id="CP013251">
    <property type="protein sequence ID" value="AMO55575.1"/>
    <property type="molecule type" value="Genomic_DNA"/>
</dbReference>
<feature type="region of interest" description="Disordered" evidence="1">
    <location>
        <begin position="1"/>
        <end position="24"/>
    </location>
</feature>
<dbReference type="Proteomes" id="UP000071065">
    <property type="component" value="Chromosome"/>
</dbReference>
<dbReference type="KEGG" id="emp:EZMO1_1387"/>
<sequence length="103" mass="11097">MPNSDGSPVEVFDGDYVGSSSEPDSFASITNGKVEARYGNSCELNGTITNMGIVFHFSGTDSCSADGTFYGRATAPFGPFQMISFTNWGIEGIQQVTFQKREM</sequence>
<organism evidence="2 3">
    <name type="scientific">Endozoicomonas montiporae CL-33</name>
    <dbReference type="NCBI Taxonomy" id="570277"/>
    <lineage>
        <taxon>Bacteria</taxon>
        <taxon>Pseudomonadati</taxon>
        <taxon>Pseudomonadota</taxon>
        <taxon>Gammaproteobacteria</taxon>
        <taxon>Oceanospirillales</taxon>
        <taxon>Endozoicomonadaceae</taxon>
        <taxon>Endozoicomonas</taxon>
    </lineage>
</organism>
<evidence type="ECO:0000256" key="1">
    <source>
        <dbReference type="SAM" id="MobiDB-lite"/>
    </source>
</evidence>
<gene>
    <name evidence="2" type="ORF">EZMO1_1387</name>
</gene>
<dbReference type="PATRIC" id="fig|570277.3.peg.1518"/>
<reference evidence="2 3" key="1">
    <citation type="journal article" date="2016" name="Front. Microbiol.">
        <title>Genomic Insight into the Host-Endosymbiont Relationship of Endozoicomonas montiporae CL-33(T) with its Coral Host.</title>
        <authorList>
            <person name="Ding J.-Y."/>
            <person name="Shiu J.-H."/>
            <person name="Chen W.-M."/>
            <person name="Chiang Y.-R."/>
            <person name="Tang S.-L."/>
        </authorList>
    </citation>
    <scope>NUCLEOTIDE SEQUENCE [LARGE SCALE GENOMIC DNA]</scope>
    <source>
        <strain evidence="2 3">CL-33</strain>
    </source>
</reference>
<proteinExistence type="predicted"/>
<protein>
    <submittedName>
        <fullName evidence="2">Uncharacterized protein</fullName>
    </submittedName>
</protein>
<name>A0A142B9Z9_9GAMM</name>
<evidence type="ECO:0000313" key="3">
    <source>
        <dbReference type="Proteomes" id="UP000071065"/>
    </source>
</evidence>
<evidence type="ECO:0000313" key="2">
    <source>
        <dbReference type="EMBL" id="AMO55575.1"/>
    </source>
</evidence>